<proteinExistence type="inferred from homology"/>
<dbReference type="GO" id="GO:0031071">
    <property type="term" value="F:cysteine desulfurase activity"/>
    <property type="evidence" value="ECO:0007669"/>
    <property type="project" value="UniProtKB-UniRule"/>
</dbReference>
<dbReference type="InterPro" id="IPR010970">
    <property type="entry name" value="Cys_dSase_SufS"/>
</dbReference>
<evidence type="ECO:0000256" key="4">
    <source>
        <dbReference type="ARBA" id="ARBA00022679"/>
    </source>
</evidence>
<dbReference type="Proteomes" id="UP000070355">
    <property type="component" value="Unassembled WGS sequence"/>
</dbReference>
<protein>
    <recommendedName>
        <fullName evidence="3 8">Cysteine desulfurase</fullName>
        <ecNumber evidence="3 8">2.8.1.7</ecNumber>
    </recommendedName>
</protein>
<evidence type="ECO:0000313" key="11">
    <source>
        <dbReference type="Proteomes" id="UP000070355"/>
    </source>
</evidence>
<dbReference type="AlphaFoldDB" id="A0A133ZVA4"/>
<keyword evidence="5 8" id="KW-0663">Pyridoxal phosphate</keyword>
<dbReference type="PROSITE" id="PS00595">
    <property type="entry name" value="AA_TRANSFER_CLASS_5"/>
    <property type="match status" value="1"/>
</dbReference>
<dbReference type="OrthoDB" id="9804366at2"/>
<comment type="function">
    <text evidence="8">Catalyzes the removal of elemental sulfur and selenium atoms from L-cysteine, L-cystine, L-selenocysteine, and L-selenocystine to produce L-alanine.</text>
</comment>
<dbReference type="Gene3D" id="3.40.640.10">
    <property type="entry name" value="Type I PLP-dependent aspartate aminotransferase-like (Major domain)"/>
    <property type="match status" value="1"/>
</dbReference>
<gene>
    <name evidence="10" type="ORF">HMPREF3186_01182</name>
</gene>
<dbReference type="PIRSF" id="PIRSF005572">
    <property type="entry name" value="NifS"/>
    <property type="match status" value="1"/>
</dbReference>
<dbReference type="EC" id="2.8.1.7" evidence="3 8"/>
<dbReference type="InterPro" id="IPR016454">
    <property type="entry name" value="Cysteine_dSase"/>
</dbReference>
<comment type="similarity">
    <text evidence="2 8">Belongs to the class-V pyridoxal-phosphate-dependent aminotransferase family. Csd subfamily.</text>
</comment>
<comment type="catalytic activity">
    <reaction evidence="6 8">
        <text>(sulfur carrier)-H + L-cysteine = (sulfur carrier)-SH + L-alanine</text>
        <dbReference type="Rhea" id="RHEA:43892"/>
        <dbReference type="Rhea" id="RHEA-COMP:14737"/>
        <dbReference type="Rhea" id="RHEA-COMP:14739"/>
        <dbReference type="ChEBI" id="CHEBI:29917"/>
        <dbReference type="ChEBI" id="CHEBI:35235"/>
        <dbReference type="ChEBI" id="CHEBI:57972"/>
        <dbReference type="ChEBI" id="CHEBI:64428"/>
        <dbReference type="EC" id="2.8.1.7"/>
    </reaction>
</comment>
<sequence>MIDFSKYREDFPILKRKISGNDLIFFDNGATTQKPNQVIDAITDYYKNYNSNIHRSVYTLGNESEKIYEASKELVREFINASSYEEVIYTSGTTESLNFAARILEQDVTEGDEIILTYMEHHANIIPWQQLAKRKNLVLKYLELDEEGRISIEQLKEFITDKTKIVSMCHASNVLGNINPVYEIGELLKDKDIYFVVDAAQSVPHLKIDVQKMNCDFLAFSAHKMCGPTGIGVLYGKKQLLEKFDPVEFGGGMIGIVEDNSATWAILPDKFEAGTPLLAQAAGLGATIKYLNSIGLENIEKYTKELTEYMYSELSKIDNIEIYGTKNIEERVSLITFNLVGVHPHDLTSFLDEKGICIRAGHQCTQPLLGKLGTYSVARASLYLYNTKEEIDFFIQTLKETKEFFENEF</sequence>
<dbReference type="InterPro" id="IPR020578">
    <property type="entry name" value="Aminotrans_V_PyrdxlP_BS"/>
</dbReference>
<evidence type="ECO:0000256" key="7">
    <source>
        <dbReference type="RuleBase" id="RU004504"/>
    </source>
</evidence>
<dbReference type="SUPFAM" id="SSF53383">
    <property type="entry name" value="PLP-dependent transferases"/>
    <property type="match status" value="1"/>
</dbReference>
<feature type="domain" description="Aminotransferase class V" evidence="9">
    <location>
        <begin position="24"/>
        <end position="393"/>
    </location>
</feature>
<dbReference type="EMBL" id="LSDC01000076">
    <property type="protein sequence ID" value="KXB59364.1"/>
    <property type="molecule type" value="Genomic_DNA"/>
</dbReference>
<evidence type="ECO:0000259" key="9">
    <source>
        <dbReference type="Pfam" id="PF00266"/>
    </source>
</evidence>
<reference evidence="11" key="1">
    <citation type="submission" date="2016-01" db="EMBL/GenBank/DDBJ databases">
        <authorList>
            <person name="Mitreva M."/>
            <person name="Pepin K.H."/>
            <person name="Mihindukulasuriya K.A."/>
            <person name="Fulton R."/>
            <person name="Fronick C."/>
            <person name="O'Laughlin M."/>
            <person name="Miner T."/>
            <person name="Herter B."/>
            <person name="Rosa B.A."/>
            <person name="Cordes M."/>
            <person name="Tomlinson C."/>
            <person name="Wollam A."/>
            <person name="Palsikar V.B."/>
            <person name="Mardis E.R."/>
            <person name="Wilson R.K."/>
        </authorList>
    </citation>
    <scope>NUCLEOTIDE SEQUENCE [LARGE SCALE GENOMIC DNA]</scope>
    <source>
        <strain evidence="11">DNF01167</strain>
    </source>
</reference>
<organism evidence="10 11">
    <name type="scientific">Gemella haemolysans</name>
    <dbReference type="NCBI Taxonomy" id="1379"/>
    <lineage>
        <taxon>Bacteria</taxon>
        <taxon>Bacillati</taxon>
        <taxon>Bacillota</taxon>
        <taxon>Bacilli</taxon>
        <taxon>Bacillales</taxon>
        <taxon>Gemellaceae</taxon>
        <taxon>Gemella</taxon>
    </lineage>
</organism>
<evidence type="ECO:0000256" key="6">
    <source>
        <dbReference type="ARBA" id="ARBA00050776"/>
    </source>
</evidence>
<dbReference type="CDD" id="cd06453">
    <property type="entry name" value="SufS_like"/>
    <property type="match status" value="1"/>
</dbReference>
<comment type="caution">
    <text evidence="10">The sequence shown here is derived from an EMBL/GenBank/DDBJ whole genome shotgun (WGS) entry which is preliminary data.</text>
</comment>
<dbReference type="InterPro" id="IPR015424">
    <property type="entry name" value="PyrdxlP-dep_Trfase"/>
</dbReference>
<dbReference type="PATRIC" id="fig|1379.3.peg.1162"/>
<dbReference type="PANTHER" id="PTHR43586">
    <property type="entry name" value="CYSTEINE DESULFURASE"/>
    <property type="match status" value="1"/>
</dbReference>
<dbReference type="PANTHER" id="PTHR43586:SF8">
    <property type="entry name" value="CYSTEINE DESULFURASE 1, CHLOROPLASTIC"/>
    <property type="match status" value="1"/>
</dbReference>
<evidence type="ECO:0000256" key="8">
    <source>
        <dbReference type="RuleBase" id="RU004506"/>
    </source>
</evidence>
<comment type="cofactor">
    <cofactor evidence="1 7">
        <name>pyridoxal 5'-phosphate</name>
        <dbReference type="ChEBI" id="CHEBI:597326"/>
    </cofactor>
</comment>
<dbReference type="STRING" id="1379.HMPREF3186_01182"/>
<evidence type="ECO:0000256" key="2">
    <source>
        <dbReference type="ARBA" id="ARBA00010447"/>
    </source>
</evidence>
<dbReference type="NCBIfam" id="TIGR01979">
    <property type="entry name" value="sufS"/>
    <property type="match status" value="1"/>
</dbReference>
<dbReference type="InterPro" id="IPR015421">
    <property type="entry name" value="PyrdxlP-dep_Trfase_major"/>
</dbReference>
<dbReference type="Gene3D" id="3.90.1150.10">
    <property type="entry name" value="Aspartate Aminotransferase, domain 1"/>
    <property type="match status" value="1"/>
</dbReference>
<evidence type="ECO:0000256" key="1">
    <source>
        <dbReference type="ARBA" id="ARBA00001933"/>
    </source>
</evidence>
<name>A0A133ZVA4_9BACL</name>
<evidence type="ECO:0000256" key="5">
    <source>
        <dbReference type="ARBA" id="ARBA00022898"/>
    </source>
</evidence>
<dbReference type="InterPro" id="IPR000192">
    <property type="entry name" value="Aminotrans_V_dom"/>
</dbReference>
<dbReference type="InterPro" id="IPR015422">
    <property type="entry name" value="PyrdxlP-dep_Trfase_small"/>
</dbReference>
<dbReference type="Pfam" id="PF00266">
    <property type="entry name" value="Aminotran_5"/>
    <property type="match status" value="1"/>
</dbReference>
<keyword evidence="4 8" id="KW-0808">Transferase</keyword>
<dbReference type="GO" id="GO:0030170">
    <property type="term" value="F:pyridoxal phosphate binding"/>
    <property type="evidence" value="ECO:0007669"/>
    <property type="project" value="UniProtKB-UniRule"/>
</dbReference>
<evidence type="ECO:0000313" key="10">
    <source>
        <dbReference type="EMBL" id="KXB59364.1"/>
    </source>
</evidence>
<dbReference type="GO" id="GO:0006534">
    <property type="term" value="P:cysteine metabolic process"/>
    <property type="evidence" value="ECO:0007669"/>
    <property type="project" value="UniProtKB-UniRule"/>
</dbReference>
<accession>A0A133ZVA4</accession>
<evidence type="ECO:0000256" key="3">
    <source>
        <dbReference type="ARBA" id="ARBA00012239"/>
    </source>
</evidence>